<dbReference type="SUPFAM" id="SSF55486">
    <property type="entry name" value="Metalloproteases ('zincins'), catalytic domain"/>
    <property type="match status" value="1"/>
</dbReference>
<dbReference type="HOGENOM" id="CLU_1160245_0_0_3"/>
<dbReference type="PATRIC" id="fig|388467.6.peg.4646"/>
<evidence type="ECO:0000313" key="2">
    <source>
        <dbReference type="Proteomes" id="UP000027395"/>
    </source>
</evidence>
<dbReference type="GO" id="GO:0008237">
    <property type="term" value="F:metallopeptidase activity"/>
    <property type="evidence" value="ECO:0007669"/>
    <property type="project" value="InterPro"/>
</dbReference>
<reference evidence="1 2" key="1">
    <citation type="journal article" date="2014" name="Appl. Environ. Microbiol.">
        <title>Elucidation of insertion elements encoded on plasmids and in vitro construction of shuttle vectors from the toxic cyanobacterium Planktothrix.</title>
        <authorList>
            <person name="Christiansen G."/>
            <person name="Goesmann A."/>
            <person name="Kurmayer R."/>
        </authorList>
    </citation>
    <scope>NUCLEOTIDE SEQUENCE [LARGE SCALE GENOMIC DNA]</scope>
    <source>
        <strain evidence="1 2">NIVA-CYA 126/8</strain>
        <plasmid evidence="1">pPA115</plasmid>
    </source>
</reference>
<protein>
    <submittedName>
        <fullName evidence="1">Uncharacterized protein</fullName>
    </submittedName>
</protein>
<organism evidence="1 2">
    <name type="scientific">Planktothrix agardhii (strain NIVA-CYA 126/8)</name>
    <dbReference type="NCBI Taxonomy" id="388467"/>
    <lineage>
        <taxon>Bacteria</taxon>
        <taxon>Bacillati</taxon>
        <taxon>Cyanobacteriota</taxon>
        <taxon>Cyanophyceae</taxon>
        <taxon>Oscillatoriophycideae</taxon>
        <taxon>Oscillatoriales</taxon>
        <taxon>Microcoleaceae</taxon>
        <taxon>Planktothrix</taxon>
    </lineage>
</organism>
<geneLocation type="plasmid" evidence="1 2">
    <name>pPA115</name>
</geneLocation>
<keyword evidence="1" id="KW-0614">Plasmid</keyword>
<gene>
    <name evidence="1" type="ORF">A19Y_9021</name>
</gene>
<dbReference type="InterPro" id="IPR024079">
    <property type="entry name" value="MetalloPept_cat_dom_sf"/>
</dbReference>
<name>A0A073CMN9_PLAA1</name>
<sequence length="239" mass="27570">MNNLESFSPEKFSREISTQTELINQTEVSKFELSNLASTEDIAEYIKETIPQSHLENCSAIRYEPVPNELYPNAKGTFERDTHQICIWGEQFAGPQELIATMTHEIGHNVHENIIVNNPEIANKWSDLHQQSLATYQEDGFGFVTDYARTSQYEDFADSYLTYIGDPEKLQFYNPDKYEFMKENVFAGEEYPPRLLGGYYIKDDGSYDWNLFNEQGEPNVLFCCDCNNYCSYDPNGCSP</sequence>
<proteinExistence type="predicted"/>
<keyword evidence="2" id="KW-1185">Reference proteome</keyword>
<evidence type="ECO:0000313" key="1">
    <source>
        <dbReference type="EMBL" id="KEI65230.1"/>
    </source>
</evidence>
<dbReference type="EMBL" id="CM002804">
    <property type="protein sequence ID" value="KEI65230.1"/>
    <property type="molecule type" value="Genomic_DNA"/>
</dbReference>
<accession>A0A073CMN9</accession>
<dbReference type="RefSeq" id="WP_052369739.1">
    <property type="nucleotide sequence ID" value="NZ_CM002804.1"/>
</dbReference>
<dbReference type="Proteomes" id="UP000027395">
    <property type="component" value="Plasmid pPA115"/>
</dbReference>
<dbReference type="AlphaFoldDB" id="A0A073CMN9"/>
<dbReference type="Gene3D" id="3.40.390.10">
    <property type="entry name" value="Collagenase (Catalytic Domain)"/>
    <property type="match status" value="1"/>
</dbReference>